<dbReference type="SMART" id="SM00368">
    <property type="entry name" value="LRR_RI"/>
    <property type="match status" value="3"/>
</dbReference>
<dbReference type="GO" id="GO:0004674">
    <property type="term" value="F:protein serine/threonine kinase activity"/>
    <property type="evidence" value="ECO:0007669"/>
    <property type="project" value="TreeGrafter"/>
</dbReference>
<sequence length="867" mass="97774">MGILPLKFNSGSGQHSFELNVGLVVTGSTSVGKTSFVRRMVSGAYNDHVAPTICADYASKDILYNNTLFHFGITDIAGQNRFSSVSKMYYTGASIAILMYDVSRYDTYNSLKNWIEELRSNTVLPDGSPLPIILVSNKNDLQPEVSRDLATKFAIENDILEFVEVSIKEGTNVRLLQEKIARVAFELKVVDNATLNTPTSATSYVSPNPIQNALLPNIVIASVKESIQKQPLTIMAILRSNRSRKRVAVRVSLTHHHSSNYLEIQNTTSRSMFFRPTAKVVPVSNIKGVLYDPDVMSVKCVGKIEYIYLKFHSQNDFSSFLYGLAALNLLISKQDLSTTSDMIDTFNRRLQVYDPVGERIDLTKHYEMLRESNNMNLRSILKNYPFVLLSCLDAVRWTPRVHSLDIGDNNITDQMLKVICDCIKDNLFLTKLYLNSNSISHVGCYYLSEYLSDPKCTLTILSLSDNPAITNVGFSMLFSSLQNNKSIQSLHMEHNGIDDAAIHKIHGMCVLGRTPAITSGRSINLTDNNISINCESQIVDISRKCPWLELVLTQNPINRATRYRVSIAEANLLSIIVKREWHIMRRDVNIQSIIARGNQATVFQGVYQGIHPVAIKQFDMWRTDVHHLESEVSALLNIRHPNCLNCFGVCVEQDDRNVMLVMEYMPMTLGHYLHKFINKKLSVTQKLQLAIKIASGMYYLHSHNPQIIHLDLKTDNVLVNDDLSVVKIADFGMSKTLSSINYLGNFSCGTAQYQDPLMYLGKVQSLTLCDVYSFGIILYEIWYQRIPYENGSEIPQMLVSSVATENLRPWTRDPLIMTSENHATDKAMNELILSCCAADTCRRPDSFESVCSKLRSIFDELTKSNCP</sequence>
<dbReference type="Proteomes" id="UP001431209">
    <property type="component" value="Unassembled WGS sequence"/>
</dbReference>
<keyword evidence="6" id="KW-0418">Kinase</keyword>
<reference evidence="9 10" key="1">
    <citation type="submission" date="2024-03" db="EMBL/GenBank/DDBJ databases">
        <title>The Acrasis kona genome and developmental transcriptomes reveal deep origins of eukaryotic multicellular pathways.</title>
        <authorList>
            <person name="Sheikh S."/>
            <person name="Fu C.-J."/>
            <person name="Brown M.W."/>
            <person name="Baldauf S.L."/>
        </authorList>
    </citation>
    <scope>NUCLEOTIDE SEQUENCE [LARGE SCALE GENOMIC DNA]</scope>
    <source>
        <strain evidence="9 10">ATCC MYA-3509</strain>
    </source>
</reference>
<dbReference type="InterPro" id="IPR001245">
    <property type="entry name" value="Ser-Thr/Tyr_kinase_cat_dom"/>
</dbReference>
<dbReference type="SUPFAM" id="SSF52047">
    <property type="entry name" value="RNI-like"/>
    <property type="match status" value="1"/>
</dbReference>
<keyword evidence="5" id="KW-0547">Nucleotide-binding</keyword>
<dbReference type="Pfam" id="PF00071">
    <property type="entry name" value="Ras"/>
    <property type="match status" value="1"/>
</dbReference>
<keyword evidence="4" id="KW-0677">Repeat</keyword>
<dbReference type="GO" id="GO:0005524">
    <property type="term" value="F:ATP binding"/>
    <property type="evidence" value="ECO:0007669"/>
    <property type="project" value="UniProtKB-KW"/>
</dbReference>
<dbReference type="InterPro" id="IPR051681">
    <property type="entry name" value="Ser/Thr_Kinases-Pseudokinases"/>
</dbReference>
<keyword evidence="10" id="KW-1185">Reference proteome</keyword>
<evidence type="ECO:0000256" key="5">
    <source>
        <dbReference type="ARBA" id="ARBA00022741"/>
    </source>
</evidence>
<dbReference type="InterPro" id="IPR001611">
    <property type="entry name" value="Leu-rich_rpt"/>
</dbReference>
<evidence type="ECO:0000259" key="8">
    <source>
        <dbReference type="PROSITE" id="PS50011"/>
    </source>
</evidence>
<dbReference type="PANTHER" id="PTHR44329">
    <property type="entry name" value="SERINE/THREONINE-PROTEIN KINASE TNNI3K-RELATED"/>
    <property type="match status" value="1"/>
</dbReference>
<gene>
    <name evidence="9" type="ORF">AKO1_010308</name>
</gene>
<evidence type="ECO:0000256" key="7">
    <source>
        <dbReference type="ARBA" id="ARBA00022840"/>
    </source>
</evidence>
<evidence type="ECO:0000256" key="4">
    <source>
        <dbReference type="ARBA" id="ARBA00022737"/>
    </source>
</evidence>
<dbReference type="PROSITE" id="PS50011">
    <property type="entry name" value="PROTEIN_KINASE_DOM"/>
    <property type="match status" value="1"/>
</dbReference>
<evidence type="ECO:0000256" key="3">
    <source>
        <dbReference type="ARBA" id="ARBA00022679"/>
    </source>
</evidence>
<keyword evidence="7" id="KW-0067">ATP-binding</keyword>
<dbReference type="NCBIfam" id="TIGR00231">
    <property type="entry name" value="small_GTP"/>
    <property type="match status" value="1"/>
</dbReference>
<dbReference type="InterPro" id="IPR008271">
    <property type="entry name" value="Ser/Thr_kinase_AS"/>
</dbReference>
<dbReference type="Pfam" id="PF07714">
    <property type="entry name" value="PK_Tyr_Ser-Thr"/>
    <property type="match status" value="1"/>
</dbReference>
<protein>
    <recommendedName>
        <fullName evidence="8">Protein kinase domain-containing protein</fullName>
    </recommendedName>
</protein>
<evidence type="ECO:0000256" key="2">
    <source>
        <dbReference type="ARBA" id="ARBA00022614"/>
    </source>
</evidence>
<dbReference type="SMART" id="SM00176">
    <property type="entry name" value="RAN"/>
    <property type="match status" value="1"/>
</dbReference>
<dbReference type="SUPFAM" id="SSF52540">
    <property type="entry name" value="P-loop containing nucleoside triphosphate hydrolases"/>
    <property type="match status" value="1"/>
</dbReference>
<proteinExistence type="inferred from homology"/>
<dbReference type="Gene3D" id="1.10.510.10">
    <property type="entry name" value="Transferase(Phosphotransferase) domain 1"/>
    <property type="match status" value="1"/>
</dbReference>
<feature type="domain" description="Protein kinase" evidence="8">
    <location>
        <begin position="588"/>
        <end position="858"/>
    </location>
</feature>
<dbReference type="Gene3D" id="3.40.50.300">
    <property type="entry name" value="P-loop containing nucleotide triphosphate hydrolases"/>
    <property type="match status" value="1"/>
</dbReference>
<dbReference type="InterPro" id="IPR032675">
    <property type="entry name" value="LRR_dom_sf"/>
</dbReference>
<dbReference type="SMART" id="SM00220">
    <property type="entry name" value="S_TKc"/>
    <property type="match status" value="1"/>
</dbReference>
<dbReference type="PROSITE" id="PS00108">
    <property type="entry name" value="PROTEIN_KINASE_ST"/>
    <property type="match status" value="1"/>
</dbReference>
<comment type="similarity">
    <text evidence="1">Belongs to the protein kinase superfamily. TKL Ser/Thr protein kinase family. ROCO subfamily.</text>
</comment>
<keyword evidence="3" id="KW-0808">Transferase</keyword>
<dbReference type="PROSITE" id="PS51419">
    <property type="entry name" value="RAB"/>
    <property type="match status" value="1"/>
</dbReference>
<accession>A0AAW2ZR27</accession>
<keyword evidence="2" id="KW-0433">Leucine-rich repeat</keyword>
<dbReference type="InterPro" id="IPR011009">
    <property type="entry name" value="Kinase-like_dom_sf"/>
</dbReference>
<evidence type="ECO:0000256" key="1">
    <source>
        <dbReference type="ARBA" id="ARBA00008171"/>
    </source>
</evidence>
<evidence type="ECO:0000313" key="10">
    <source>
        <dbReference type="Proteomes" id="UP001431209"/>
    </source>
</evidence>
<dbReference type="CDD" id="cd00154">
    <property type="entry name" value="Rab"/>
    <property type="match status" value="1"/>
</dbReference>
<dbReference type="Pfam" id="PF13516">
    <property type="entry name" value="LRR_6"/>
    <property type="match status" value="2"/>
</dbReference>
<dbReference type="SMART" id="SM00173">
    <property type="entry name" value="RAS"/>
    <property type="match status" value="1"/>
</dbReference>
<evidence type="ECO:0000256" key="6">
    <source>
        <dbReference type="ARBA" id="ARBA00022777"/>
    </source>
</evidence>
<dbReference type="InterPro" id="IPR005225">
    <property type="entry name" value="Small_GTP-bd"/>
</dbReference>
<dbReference type="SMART" id="SM00175">
    <property type="entry name" value="RAB"/>
    <property type="match status" value="1"/>
</dbReference>
<dbReference type="GO" id="GO:0003924">
    <property type="term" value="F:GTPase activity"/>
    <property type="evidence" value="ECO:0007669"/>
    <property type="project" value="InterPro"/>
</dbReference>
<comment type="caution">
    <text evidence="9">The sequence shown here is derived from an EMBL/GenBank/DDBJ whole genome shotgun (WGS) entry which is preliminary data.</text>
</comment>
<name>A0AAW2ZR27_9EUKA</name>
<evidence type="ECO:0000313" key="9">
    <source>
        <dbReference type="EMBL" id="KAL0491626.1"/>
    </source>
</evidence>
<dbReference type="InterPro" id="IPR027417">
    <property type="entry name" value="P-loop_NTPase"/>
</dbReference>
<dbReference type="Gene3D" id="3.80.10.10">
    <property type="entry name" value="Ribonuclease Inhibitor"/>
    <property type="match status" value="1"/>
</dbReference>
<dbReference type="PRINTS" id="PR00449">
    <property type="entry name" value="RASTRNSFRMNG"/>
</dbReference>
<dbReference type="PANTHER" id="PTHR44329:SF288">
    <property type="entry name" value="MITOGEN-ACTIVATED PROTEIN KINASE KINASE KINASE 20"/>
    <property type="match status" value="1"/>
</dbReference>
<dbReference type="GO" id="GO:0005525">
    <property type="term" value="F:GTP binding"/>
    <property type="evidence" value="ECO:0007669"/>
    <property type="project" value="InterPro"/>
</dbReference>
<dbReference type="InterPro" id="IPR000719">
    <property type="entry name" value="Prot_kinase_dom"/>
</dbReference>
<dbReference type="InterPro" id="IPR001806">
    <property type="entry name" value="Small_GTPase"/>
</dbReference>
<dbReference type="AlphaFoldDB" id="A0AAW2ZR27"/>
<dbReference type="EMBL" id="JAOPGA020001833">
    <property type="protein sequence ID" value="KAL0491626.1"/>
    <property type="molecule type" value="Genomic_DNA"/>
</dbReference>
<dbReference type="SUPFAM" id="SSF56112">
    <property type="entry name" value="Protein kinase-like (PK-like)"/>
    <property type="match status" value="1"/>
</dbReference>
<organism evidence="9 10">
    <name type="scientific">Acrasis kona</name>
    <dbReference type="NCBI Taxonomy" id="1008807"/>
    <lineage>
        <taxon>Eukaryota</taxon>
        <taxon>Discoba</taxon>
        <taxon>Heterolobosea</taxon>
        <taxon>Tetramitia</taxon>
        <taxon>Eutetramitia</taxon>
        <taxon>Acrasidae</taxon>
        <taxon>Acrasis</taxon>
    </lineage>
</organism>
<dbReference type="SMART" id="SM00174">
    <property type="entry name" value="RHO"/>
    <property type="match status" value="1"/>
</dbReference>